<dbReference type="PROSITE" id="PS00028">
    <property type="entry name" value="ZINC_FINGER_C2H2_1"/>
    <property type="match status" value="1"/>
</dbReference>
<dbReference type="SMART" id="SM00355">
    <property type="entry name" value="ZnF_C2H2"/>
    <property type="match status" value="4"/>
</dbReference>
<dbReference type="Pfam" id="PF00096">
    <property type="entry name" value="zf-C2H2"/>
    <property type="match status" value="1"/>
</dbReference>
<dbReference type="PANTHER" id="PTHR19818:SF139">
    <property type="entry name" value="PAIR-RULE PROTEIN ODD-PAIRED"/>
    <property type="match status" value="1"/>
</dbReference>
<evidence type="ECO:0000256" key="4">
    <source>
        <dbReference type="ARBA" id="ARBA00022833"/>
    </source>
</evidence>
<dbReference type="FunFam" id="3.30.160.60:FF:002343">
    <property type="entry name" value="Zinc finger protein 33A"/>
    <property type="match status" value="1"/>
</dbReference>
<dbReference type="GO" id="GO:0000978">
    <property type="term" value="F:RNA polymerase II cis-regulatory region sequence-specific DNA binding"/>
    <property type="evidence" value="ECO:0007669"/>
    <property type="project" value="TreeGrafter"/>
</dbReference>
<keyword evidence="9" id="KW-1185">Reference proteome</keyword>
<dbReference type="OrthoDB" id="427030at2759"/>
<evidence type="ECO:0000256" key="3">
    <source>
        <dbReference type="ARBA" id="ARBA00022771"/>
    </source>
</evidence>
<dbReference type="GO" id="GO:0008270">
    <property type="term" value="F:zinc ion binding"/>
    <property type="evidence" value="ECO:0007669"/>
    <property type="project" value="UniProtKB-KW"/>
</dbReference>
<feature type="region of interest" description="Disordered" evidence="6">
    <location>
        <begin position="1"/>
        <end position="25"/>
    </location>
</feature>
<dbReference type="PANTHER" id="PTHR19818">
    <property type="entry name" value="ZINC FINGER PROTEIN ZIC AND GLI"/>
    <property type="match status" value="1"/>
</dbReference>
<evidence type="ECO:0000313" key="9">
    <source>
        <dbReference type="Proteomes" id="UP000036947"/>
    </source>
</evidence>
<keyword evidence="2" id="KW-0677">Repeat</keyword>
<evidence type="ECO:0000256" key="1">
    <source>
        <dbReference type="ARBA" id="ARBA00022723"/>
    </source>
</evidence>
<evidence type="ECO:0000256" key="6">
    <source>
        <dbReference type="SAM" id="MobiDB-lite"/>
    </source>
</evidence>
<dbReference type="STRING" id="1163406.A0A0L0NEK9"/>
<organism evidence="8 9">
    <name type="scientific">Tolypocladium ophioglossoides (strain CBS 100239)</name>
    <name type="common">Snaketongue truffleclub</name>
    <name type="synonym">Elaphocordyceps ophioglossoides</name>
    <dbReference type="NCBI Taxonomy" id="1163406"/>
    <lineage>
        <taxon>Eukaryota</taxon>
        <taxon>Fungi</taxon>
        <taxon>Dikarya</taxon>
        <taxon>Ascomycota</taxon>
        <taxon>Pezizomycotina</taxon>
        <taxon>Sordariomycetes</taxon>
        <taxon>Hypocreomycetidae</taxon>
        <taxon>Hypocreales</taxon>
        <taxon>Ophiocordycipitaceae</taxon>
        <taxon>Tolypocladium</taxon>
    </lineage>
</organism>
<keyword evidence="1" id="KW-0479">Metal-binding</keyword>
<dbReference type="PROSITE" id="PS50157">
    <property type="entry name" value="ZINC_FINGER_C2H2_2"/>
    <property type="match status" value="3"/>
</dbReference>
<dbReference type="GO" id="GO:0045944">
    <property type="term" value="P:positive regulation of transcription by RNA polymerase II"/>
    <property type="evidence" value="ECO:0007669"/>
    <property type="project" value="UniProtKB-ARBA"/>
</dbReference>
<dbReference type="EMBL" id="LFRF01000005">
    <property type="protein sequence ID" value="KND92592.1"/>
    <property type="molecule type" value="Genomic_DNA"/>
</dbReference>
<feature type="domain" description="C2H2-type" evidence="7">
    <location>
        <begin position="160"/>
        <end position="190"/>
    </location>
</feature>
<evidence type="ECO:0000259" key="7">
    <source>
        <dbReference type="PROSITE" id="PS50157"/>
    </source>
</evidence>
<feature type="domain" description="C2H2-type" evidence="7">
    <location>
        <begin position="72"/>
        <end position="99"/>
    </location>
</feature>
<dbReference type="Gene3D" id="3.30.160.60">
    <property type="entry name" value="Classic Zinc Finger"/>
    <property type="match status" value="4"/>
</dbReference>
<sequence length="244" mass="27530">MDSFAIDLQASPQGIPDGPQENAHPILPDNSTKWVEYQHSAGSQALDSPQSPRHIGDRHLRARILKKKGKSFASSKCDHVSSRKCHLEIHERKHTGEQPYICHLCGKKASQKGNLVMHIRAHTDDQIFKCDFPKCDSAGFCQKSNLTTHKKIHMRVRADFFCQLEGCTKSFSSTSNRKAHHNKFHEAEFARLSLLIDEYKRTGRCPEQDKALVEKLAIVYKNSNKGIKGRGKGVKVERIHGLPS</sequence>
<accession>A0A0L0NEK9</accession>
<dbReference type="AlphaFoldDB" id="A0A0L0NEK9"/>
<keyword evidence="4" id="KW-0862">Zinc</keyword>
<dbReference type="SUPFAM" id="SSF57667">
    <property type="entry name" value="beta-beta-alpha zinc fingers"/>
    <property type="match status" value="2"/>
</dbReference>
<protein>
    <submittedName>
        <fullName evidence="8">Asparagine-rich zinc finger protein AZF1</fullName>
    </submittedName>
</protein>
<reference evidence="8 9" key="1">
    <citation type="journal article" date="2015" name="BMC Genomics">
        <title>The genome of the truffle-parasite Tolypocladium ophioglossoides and the evolution of antifungal peptaibiotics.</title>
        <authorList>
            <person name="Quandt C.A."/>
            <person name="Bushley K.E."/>
            <person name="Spatafora J.W."/>
        </authorList>
    </citation>
    <scope>NUCLEOTIDE SEQUENCE [LARGE SCALE GENOMIC DNA]</scope>
    <source>
        <strain evidence="8 9">CBS 100239</strain>
    </source>
</reference>
<dbReference type="InterPro" id="IPR036236">
    <property type="entry name" value="Znf_C2H2_sf"/>
</dbReference>
<evidence type="ECO:0000256" key="2">
    <source>
        <dbReference type="ARBA" id="ARBA00022737"/>
    </source>
</evidence>
<feature type="domain" description="C2H2-type" evidence="7">
    <location>
        <begin position="100"/>
        <end position="127"/>
    </location>
</feature>
<dbReference type="InterPro" id="IPR050329">
    <property type="entry name" value="GLI_C2H2-zinc-finger"/>
</dbReference>
<proteinExistence type="predicted"/>
<name>A0A0L0NEK9_TOLOC</name>
<dbReference type="Proteomes" id="UP000036947">
    <property type="component" value="Unassembled WGS sequence"/>
</dbReference>
<evidence type="ECO:0000313" key="8">
    <source>
        <dbReference type="EMBL" id="KND92592.1"/>
    </source>
</evidence>
<evidence type="ECO:0000256" key="5">
    <source>
        <dbReference type="PROSITE-ProRule" id="PRU00042"/>
    </source>
</evidence>
<dbReference type="GO" id="GO:0000981">
    <property type="term" value="F:DNA-binding transcription factor activity, RNA polymerase II-specific"/>
    <property type="evidence" value="ECO:0007669"/>
    <property type="project" value="TreeGrafter"/>
</dbReference>
<gene>
    <name evidence="8" type="ORF">TOPH_02812</name>
</gene>
<keyword evidence="3 5" id="KW-0863">Zinc-finger</keyword>
<dbReference type="GO" id="GO:0005634">
    <property type="term" value="C:nucleus"/>
    <property type="evidence" value="ECO:0007669"/>
    <property type="project" value="UniProtKB-ARBA"/>
</dbReference>
<comment type="caution">
    <text evidence="8">The sequence shown here is derived from an EMBL/GenBank/DDBJ whole genome shotgun (WGS) entry which is preliminary data.</text>
</comment>
<dbReference type="InterPro" id="IPR013087">
    <property type="entry name" value="Znf_C2H2_type"/>
</dbReference>